<dbReference type="InterPro" id="IPR011682">
    <property type="entry name" value="Glyco_hydro_38_C"/>
</dbReference>
<accession>A0ABS8U1X0</accession>
<evidence type="ECO:0000259" key="5">
    <source>
        <dbReference type="Pfam" id="PF07748"/>
    </source>
</evidence>
<name>A0ABS8U1X0_9SPHI</name>
<proteinExistence type="inferred from homology"/>
<dbReference type="Gene3D" id="3.20.110.10">
    <property type="entry name" value="Glycoside hydrolase 38, N terminal domain"/>
    <property type="match status" value="1"/>
</dbReference>
<keyword evidence="4" id="KW-0326">Glycosidase</keyword>
<organism evidence="7 8">
    <name type="scientific">Mucilaginibacter roseus</name>
    <dbReference type="NCBI Taxonomy" id="1528868"/>
    <lineage>
        <taxon>Bacteria</taxon>
        <taxon>Pseudomonadati</taxon>
        <taxon>Bacteroidota</taxon>
        <taxon>Sphingobacteriia</taxon>
        <taxon>Sphingobacteriales</taxon>
        <taxon>Sphingobacteriaceae</taxon>
        <taxon>Mucilaginibacter</taxon>
    </lineage>
</organism>
<keyword evidence="3 7" id="KW-0378">Hydrolase</keyword>
<gene>
    <name evidence="7" type="ORF">LT679_04470</name>
</gene>
<reference evidence="7 8" key="1">
    <citation type="submission" date="2021-12" db="EMBL/GenBank/DDBJ databases">
        <title>Mucilaginibacter roseus genome.</title>
        <authorList>
            <person name="Ferreira J.R."/>
            <person name="Newman J.D."/>
        </authorList>
    </citation>
    <scope>NUCLEOTIDE SEQUENCE [LARGE SCALE GENOMIC DNA]</scope>
    <source>
        <strain evidence="7 8">LMG 28454</strain>
    </source>
</reference>
<dbReference type="InterPro" id="IPR027291">
    <property type="entry name" value="Glyco_hydro_38_N_sf"/>
</dbReference>
<dbReference type="Gene3D" id="1.20.1270.50">
    <property type="entry name" value="Glycoside hydrolase family 38, central domain"/>
    <property type="match status" value="1"/>
</dbReference>
<dbReference type="PANTHER" id="PTHR46017">
    <property type="entry name" value="ALPHA-MANNOSIDASE 2C1"/>
    <property type="match status" value="1"/>
</dbReference>
<feature type="domain" description="Glycosyl hydrolases family 38 C-terminal" evidence="6">
    <location>
        <begin position="772"/>
        <end position="838"/>
    </location>
</feature>
<keyword evidence="2" id="KW-0479">Metal-binding</keyword>
<dbReference type="InterPro" id="IPR011330">
    <property type="entry name" value="Glyco_hydro/deAcase_b/a-brl"/>
</dbReference>
<dbReference type="SUPFAM" id="SSF74650">
    <property type="entry name" value="Galactose mutarotase-like"/>
    <property type="match status" value="1"/>
</dbReference>
<comment type="caution">
    <text evidence="7">The sequence shown here is derived from an EMBL/GenBank/DDBJ whole genome shotgun (WGS) entry which is preliminary data.</text>
</comment>
<dbReference type="Pfam" id="PF17677">
    <property type="entry name" value="Glyco_hydro38C2"/>
    <property type="match status" value="1"/>
</dbReference>
<evidence type="ECO:0000259" key="6">
    <source>
        <dbReference type="Pfam" id="PF17677"/>
    </source>
</evidence>
<evidence type="ECO:0000313" key="7">
    <source>
        <dbReference type="EMBL" id="MCD8739847.1"/>
    </source>
</evidence>
<dbReference type="InterPro" id="IPR011013">
    <property type="entry name" value="Gal_mutarotase_sf_dom"/>
</dbReference>
<dbReference type="InterPro" id="IPR028995">
    <property type="entry name" value="Glyco_hydro_57/38_cen_sf"/>
</dbReference>
<feature type="domain" description="Glycosyl hydrolase family 38 C-terminal" evidence="5">
    <location>
        <begin position="478"/>
        <end position="679"/>
    </location>
</feature>
<dbReference type="SUPFAM" id="SSF88688">
    <property type="entry name" value="Families 57/38 glycoside transferase middle domain"/>
    <property type="match status" value="1"/>
</dbReference>
<evidence type="ECO:0000256" key="2">
    <source>
        <dbReference type="ARBA" id="ARBA00022723"/>
    </source>
</evidence>
<comment type="similarity">
    <text evidence="1">Belongs to the glycosyl hydrolase 38 family.</text>
</comment>
<dbReference type="PANTHER" id="PTHR46017:SF1">
    <property type="entry name" value="ALPHA-MANNOSIDASE 2C1"/>
    <property type="match status" value="1"/>
</dbReference>
<dbReference type="SUPFAM" id="SSF88713">
    <property type="entry name" value="Glycoside hydrolase/deacetylase"/>
    <property type="match status" value="1"/>
</dbReference>
<dbReference type="EMBL" id="JAJPWV010000001">
    <property type="protein sequence ID" value="MCD8739847.1"/>
    <property type="molecule type" value="Genomic_DNA"/>
</dbReference>
<evidence type="ECO:0000256" key="4">
    <source>
        <dbReference type="ARBA" id="ARBA00023295"/>
    </source>
</evidence>
<keyword evidence="8" id="KW-1185">Reference proteome</keyword>
<protein>
    <submittedName>
        <fullName evidence="7">Glycosyl hydrolase</fullName>
    </submittedName>
</protein>
<evidence type="ECO:0000313" key="8">
    <source>
        <dbReference type="Proteomes" id="UP001199919"/>
    </source>
</evidence>
<dbReference type="Gene3D" id="2.70.98.30">
    <property type="entry name" value="Golgi alpha-mannosidase II, domain 4"/>
    <property type="match status" value="1"/>
</dbReference>
<sequence length="843" mass="95175">MKHIIKKIIQSFFAVFMLICLSVNIYAQQAYFIDGYHGGIWGHYPDWNTRFMVDMLNKHSYWKINLEIEPETWDSAAVVDPEAFAALKTLIADQSVNGRIEYVNPAYAQSYMYNLDGESIIRQLGYGIKKLKATFPGIQFHTYSSEEPCFTNALPGILRSYGFKYASLKNPNTCFGGYTKAFGGELVNWIGPDGSCITTAPRYAIEKLEPNSTWQTIAWNNNNEYINAAIKYGIKHPIGMTLQDAGWKNGPFLDQESPATKKQYTTWRNYFERVSNREKATDWRVSQEDILVSLVWGSQVTQRIAQQVRAAENRILQAEKLTAIAALRDSSKLSHNFDDAWRTLMLAQHHDCWIVPYNGNNGNTWADKVKKWTANTIRQSDSIVELSINKSAQKGNIITVYNTQSHNRRGVVSIAIPEGMMIKNYNGEAVPFQKNGDTALFIANVPSFGYAMYKLEKGGAKQAKGITINQLDNHKYQIETNIYRLIIDANKGGNITSWYDKRYKKQLVDKRNTNGFNSLRGNFYEDGGFKSNKDSVAKITILEQGPVRATVMISTHIAGTTFNQRISLLANDAVVDMQLNIGWKRNVKVGEYADKKNYKWTDYEKPFYNDSNKLLTVFPLALKGQKIYKNAPFAVTASKLSNTFFNSWDSIKNNIILNWVDVMAGDDGYGVAFFTDHTTSYTHGNNFPLGFVCQYSGLGLWGRDYFTDGSTSVRYALLPHKGIWDKSGVWSASAAWNEPLTVLRSATKPLLPNKSFIDVKQSGLVITSITTEGKSIMVRLYNAEGTSGKKMINLNFDINTVQMVELDGRSAGNIQVKKLSNGITKVQFFIPKFGIRTLRIAKE</sequence>
<dbReference type="Pfam" id="PF07748">
    <property type="entry name" value="Glyco_hydro_38C"/>
    <property type="match status" value="1"/>
</dbReference>
<dbReference type="GO" id="GO:0016787">
    <property type="term" value="F:hydrolase activity"/>
    <property type="evidence" value="ECO:0007669"/>
    <property type="project" value="UniProtKB-KW"/>
</dbReference>
<dbReference type="Proteomes" id="UP001199919">
    <property type="component" value="Unassembled WGS sequence"/>
</dbReference>
<evidence type="ECO:0000256" key="3">
    <source>
        <dbReference type="ARBA" id="ARBA00022801"/>
    </source>
</evidence>
<dbReference type="RefSeq" id="WP_232175905.1">
    <property type="nucleotide sequence ID" value="NZ_JAJPWV010000001.1"/>
</dbReference>
<evidence type="ECO:0000256" key="1">
    <source>
        <dbReference type="ARBA" id="ARBA00009792"/>
    </source>
</evidence>
<dbReference type="InterPro" id="IPR037094">
    <property type="entry name" value="Glyco_hydro_38_cen_sf"/>
</dbReference>
<dbReference type="InterPro" id="IPR041147">
    <property type="entry name" value="GH38_C"/>
</dbReference>